<protein>
    <recommendedName>
        <fullName evidence="3">Endonuclease/exonuclease/phosphatase domain-containing protein</fullName>
    </recommendedName>
</protein>
<evidence type="ECO:0000313" key="4">
    <source>
        <dbReference type="EMBL" id="CAE0373308.1"/>
    </source>
</evidence>
<dbReference type="EMBL" id="HBIJ01021767">
    <property type="protein sequence ID" value="CAE0373308.1"/>
    <property type="molecule type" value="Transcribed_RNA"/>
</dbReference>
<sequence length="399" mass="45668">MTILSLNLVQRMIFFLIFFFQEKVVNAFFRLCTINIHDGGSRNLNPLFERFFVPWCEVAVINECFLWKKKNAVETAKNHGFALEIQASPGGRDLGILAKLDLLSIRRGNFSETGTAHGFHHGVLHCIVQQEKEQVHILATHLTPHSAARRRLEARKLIAIVQNLEAADAKAAVVVAGDFNTLSPLDKAQHTQQFLHILQQNPRLRAKFLVTPEPESTIDYMPMRILLTDLVDVAYSHASDNSNEQPHPTVPTERHADKLHAIPMRLDYVLLNAQAAAILLDSDGRAIHIHTQIDEFTKQASDHYPLVVDLPKSALTQRTKLNVSSNDHRQNHYDLADRNDYRHEHNKKRAFIHKRNNHQRQYFPRDNKLEAPSLTSPEKDGTNFLQDNTMRRRKATSHE</sequence>
<name>A0A7S3K2Y9_9STRA</name>
<organism evidence="4">
    <name type="scientific">Aureoumbra lagunensis</name>
    <dbReference type="NCBI Taxonomy" id="44058"/>
    <lineage>
        <taxon>Eukaryota</taxon>
        <taxon>Sar</taxon>
        <taxon>Stramenopiles</taxon>
        <taxon>Ochrophyta</taxon>
        <taxon>Pelagophyceae</taxon>
        <taxon>Pelagomonadales</taxon>
        <taxon>Aureoumbra</taxon>
    </lineage>
</organism>
<dbReference type="Gene3D" id="3.60.10.10">
    <property type="entry name" value="Endonuclease/exonuclease/phosphatase"/>
    <property type="match status" value="1"/>
</dbReference>
<dbReference type="Pfam" id="PF03372">
    <property type="entry name" value="Exo_endo_phos"/>
    <property type="match status" value="1"/>
</dbReference>
<feature type="region of interest" description="Disordered" evidence="1">
    <location>
        <begin position="364"/>
        <end position="399"/>
    </location>
</feature>
<dbReference type="GO" id="GO:0003824">
    <property type="term" value="F:catalytic activity"/>
    <property type="evidence" value="ECO:0007669"/>
    <property type="project" value="InterPro"/>
</dbReference>
<evidence type="ECO:0000256" key="2">
    <source>
        <dbReference type="SAM" id="SignalP"/>
    </source>
</evidence>
<keyword evidence="2" id="KW-0732">Signal</keyword>
<dbReference type="InterPro" id="IPR036691">
    <property type="entry name" value="Endo/exonu/phosph_ase_sf"/>
</dbReference>
<dbReference type="AlphaFoldDB" id="A0A7S3K2Y9"/>
<dbReference type="InterPro" id="IPR005135">
    <property type="entry name" value="Endo/exonuclease/phosphatase"/>
</dbReference>
<evidence type="ECO:0000256" key="1">
    <source>
        <dbReference type="SAM" id="MobiDB-lite"/>
    </source>
</evidence>
<accession>A0A7S3K2Y9</accession>
<feature type="domain" description="Endonuclease/exonuclease/phosphatase" evidence="3">
    <location>
        <begin position="60"/>
        <end position="303"/>
    </location>
</feature>
<feature type="signal peptide" evidence="2">
    <location>
        <begin position="1"/>
        <end position="27"/>
    </location>
</feature>
<evidence type="ECO:0000259" key="3">
    <source>
        <dbReference type="Pfam" id="PF03372"/>
    </source>
</evidence>
<reference evidence="4" key="1">
    <citation type="submission" date="2021-01" db="EMBL/GenBank/DDBJ databases">
        <authorList>
            <person name="Corre E."/>
            <person name="Pelletier E."/>
            <person name="Niang G."/>
            <person name="Scheremetjew M."/>
            <person name="Finn R."/>
            <person name="Kale V."/>
            <person name="Holt S."/>
            <person name="Cochrane G."/>
            <person name="Meng A."/>
            <person name="Brown T."/>
            <person name="Cohen L."/>
        </authorList>
    </citation>
    <scope>NUCLEOTIDE SEQUENCE</scope>
    <source>
        <strain evidence="4">CCMP1510</strain>
    </source>
</reference>
<proteinExistence type="predicted"/>
<dbReference type="SUPFAM" id="SSF56219">
    <property type="entry name" value="DNase I-like"/>
    <property type="match status" value="1"/>
</dbReference>
<gene>
    <name evidence="4" type="ORF">ALAG00032_LOCUS14109</name>
</gene>
<feature type="chain" id="PRO_5031493273" description="Endonuclease/exonuclease/phosphatase domain-containing protein" evidence="2">
    <location>
        <begin position="28"/>
        <end position="399"/>
    </location>
</feature>